<proteinExistence type="predicted"/>
<dbReference type="SMART" id="SM00530">
    <property type="entry name" value="HTH_XRE"/>
    <property type="match status" value="1"/>
</dbReference>
<accession>A0A8B1NE03</accession>
<dbReference type="PROSITE" id="PS50943">
    <property type="entry name" value="HTH_CROC1"/>
    <property type="match status" value="1"/>
</dbReference>
<reference evidence="3" key="1">
    <citation type="journal article" date="2012" name="J. Bacteriol.">
        <title>Genome Sequence of Streptomyces auratus Strain AGR0001, a Phoslactomycin-Producing Actinomycete.</title>
        <authorList>
            <person name="Han X."/>
            <person name="Li M."/>
            <person name="Ding Z."/>
            <person name="Zhao J."/>
            <person name="Ji K."/>
            <person name="Wen M."/>
            <person name="Lu T."/>
        </authorList>
    </citation>
    <scope>NUCLEOTIDE SEQUENCE</scope>
    <source>
        <strain evidence="3">AGR0001</strain>
    </source>
</reference>
<feature type="compositionally biased region" description="Basic and acidic residues" evidence="1">
    <location>
        <begin position="8"/>
        <end position="22"/>
    </location>
</feature>
<organism evidence="3 4">
    <name type="scientific">Streptomyces auratus AGR0001</name>
    <dbReference type="NCBI Taxonomy" id="1160718"/>
    <lineage>
        <taxon>Bacteria</taxon>
        <taxon>Bacillati</taxon>
        <taxon>Actinomycetota</taxon>
        <taxon>Actinomycetes</taxon>
        <taxon>Kitasatosporales</taxon>
        <taxon>Streptomycetaceae</taxon>
        <taxon>Streptomyces</taxon>
    </lineage>
</organism>
<keyword evidence="4" id="KW-1185">Reference proteome</keyword>
<feature type="domain" description="HTH cro/C1-type" evidence="2">
    <location>
        <begin position="31"/>
        <end position="83"/>
    </location>
</feature>
<name>A0A8B1NE03_9ACTN</name>
<evidence type="ECO:0000313" key="4">
    <source>
        <dbReference type="Proteomes" id="UP000009036"/>
    </source>
</evidence>
<dbReference type="Gene3D" id="1.10.260.40">
    <property type="entry name" value="lambda repressor-like DNA-binding domains"/>
    <property type="match status" value="1"/>
</dbReference>
<sequence>MSPGRATKGVEKVERNPENEDSARAVLASELRHLRRKSGRSLAQLADETNYDRTYLHRLETGERLSKLPVMETLDRVYGTGELLVRLWKLARLDAFKDKYRLFMQLEAKATIMQKYATVVPGLLQTEDFARVALSSSPTPISPEELEESIAARLGRQELLHRTPPPDVRIILDESALRRPAPDRKIWHEQLTRIVEVADAPHMTIQMIPFSAGLHGLMGGSLSLLWMADGSGVAYLEGNNSGDLIEDPGEVARYRLAYDRLRDAALSPPDSAAFMRQLVEDSRP</sequence>
<dbReference type="GO" id="GO:0003677">
    <property type="term" value="F:DNA binding"/>
    <property type="evidence" value="ECO:0007669"/>
    <property type="project" value="InterPro"/>
</dbReference>
<dbReference type="OrthoDB" id="4273809at2"/>
<dbReference type="RefSeq" id="WP_051006888.1">
    <property type="nucleotide sequence ID" value="NZ_CP072931.1"/>
</dbReference>
<feature type="region of interest" description="Disordered" evidence="1">
    <location>
        <begin position="1"/>
        <end position="22"/>
    </location>
</feature>
<gene>
    <name evidence="3" type="ORF">SU9_016610</name>
</gene>
<dbReference type="InterPro" id="IPR043917">
    <property type="entry name" value="DUF5753"/>
</dbReference>
<dbReference type="InterPro" id="IPR010982">
    <property type="entry name" value="Lambda_DNA-bd_dom_sf"/>
</dbReference>
<dbReference type="Pfam" id="PF13560">
    <property type="entry name" value="HTH_31"/>
    <property type="match status" value="1"/>
</dbReference>
<evidence type="ECO:0000313" key="3">
    <source>
        <dbReference type="EMBL" id="QTZ92898.1"/>
    </source>
</evidence>
<evidence type="ECO:0000256" key="1">
    <source>
        <dbReference type="SAM" id="MobiDB-lite"/>
    </source>
</evidence>
<dbReference type="AlphaFoldDB" id="A0A8B1NE03"/>
<dbReference type="Proteomes" id="UP000009036">
    <property type="component" value="Chromosome"/>
</dbReference>
<dbReference type="CDD" id="cd00093">
    <property type="entry name" value="HTH_XRE"/>
    <property type="match status" value="1"/>
</dbReference>
<dbReference type="EMBL" id="CP072931">
    <property type="protein sequence ID" value="QTZ92898.1"/>
    <property type="molecule type" value="Genomic_DNA"/>
</dbReference>
<dbReference type="InterPro" id="IPR001387">
    <property type="entry name" value="Cro/C1-type_HTH"/>
</dbReference>
<dbReference type="SUPFAM" id="SSF47413">
    <property type="entry name" value="lambda repressor-like DNA-binding domains"/>
    <property type="match status" value="1"/>
</dbReference>
<dbReference type="KEGG" id="sauh:SU9_016610"/>
<dbReference type="Pfam" id="PF19054">
    <property type="entry name" value="DUF5753"/>
    <property type="match status" value="1"/>
</dbReference>
<protein>
    <submittedName>
        <fullName evidence="3">Helix-turn-helix domain-containing protein</fullName>
    </submittedName>
</protein>
<evidence type="ECO:0000259" key="2">
    <source>
        <dbReference type="PROSITE" id="PS50943"/>
    </source>
</evidence>
<reference evidence="3" key="2">
    <citation type="submission" date="2021-04" db="EMBL/GenBank/DDBJ databases">
        <authorList>
            <person name="Wen M.-L."/>
            <person name="Han X.-L."/>
            <person name="Xiong J."/>
        </authorList>
    </citation>
    <scope>NUCLEOTIDE SEQUENCE</scope>
    <source>
        <strain evidence="3">AGR0001</strain>
    </source>
</reference>